<dbReference type="Pfam" id="PF00842">
    <property type="entry name" value="Ala_racemase_C"/>
    <property type="match status" value="1"/>
</dbReference>
<keyword evidence="2 4" id="KW-0663">Pyridoxal phosphate</keyword>
<dbReference type="PANTHER" id="PTHR30511">
    <property type="entry name" value="ALANINE RACEMASE"/>
    <property type="match status" value="1"/>
</dbReference>
<feature type="binding site" evidence="4 6">
    <location>
        <position position="140"/>
    </location>
    <ligand>
        <name>substrate</name>
    </ligand>
</feature>
<keyword evidence="9" id="KW-1185">Reference proteome</keyword>
<evidence type="ECO:0000313" key="8">
    <source>
        <dbReference type="EMBL" id="MDP0396560.1"/>
    </source>
</evidence>
<comment type="catalytic activity">
    <reaction evidence="4">
        <text>L-alanine = D-alanine</text>
        <dbReference type="Rhea" id="RHEA:20249"/>
        <dbReference type="ChEBI" id="CHEBI:57416"/>
        <dbReference type="ChEBI" id="CHEBI:57972"/>
        <dbReference type="EC" id="5.1.1.1"/>
    </reaction>
</comment>
<accession>A0AA90S735</accession>
<dbReference type="FunFam" id="3.20.20.10:FF:000002">
    <property type="entry name" value="Alanine racemase"/>
    <property type="match status" value="1"/>
</dbReference>
<reference evidence="8" key="1">
    <citation type="submission" date="2023-08" db="EMBL/GenBank/DDBJ databases">
        <title>The draft genome of Tsukamurella strandjordii strain 050030.</title>
        <authorList>
            <person name="Zhao F."/>
            <person name="Feng Y."/>
            <person name="Zong Z."/>
        </authorList>
    </citation>
    <scope>NUCLEOTIDE SEQUENCE</scope>
    <source>
        <strain evidence="8">050030</strain>
    </source>
</reference>
<dbReference type="GO" id="GO:0005829">
    <property type="term" value="C:cytosol"/>
    <property type="evidence" value="ECO:0007669"/>
    <property type="project" value="TreeGrafter"/>
</dbReference>
<evidence type="ECO:0000256" key="4">
    <source>
        <dbReference type="HAMAP-Rule" id="MF_01201"/>
    </source>
</evidence>
<comment type="similarity">
    <text evidence="4">Belongs to the alanine racemase family.</text>
</comment>
<dbReference type="NCBIfam" id="TIGR00492">
    <property type="entry name" value="alr"/>
    <property type="match status" value="1"/>
</dbReference>
<dbReference type="SMART" id="SM01005">
    <property type="entry name" value="Ala_racemase_C"/>
    <property type="match status" value="1"/>
</dbReference>
<evidence type="ECO:0000259" key="7">
    <source>
        <dbReference type="SMART" id="SM01005"/>
    </source>
</evidence>
<protein>
    <recommendedName>
        <fullName evidence="4">Alanine racemase</fullName>
        <ecNumber evidence="4">5.1.1.1</ecNumber>
    </recommendedName>
</protein>
<dbReference type="GO" id="GO:0030632">
    <property type="term" value="P:D-alanine biosynthetic process"/>
    <property type="evidence" value="ECO:0007669"/>
    <property type="project" value="UniProtKB-UniRule"/>
</dbReference>
<evidence type="ECO:0000256" key="3">
    <source>
        <dbReference type="ARBA" id="ARBA00023235"/>
    </source>
</evidence>
<feature type="domain" description="Alanine racemase C-terminal" evidence="7">
    <location>
        <begin position="249"/>
        <end position="377"/>
    </location>
</feature>
<dbReference type="PANTHER" id="PTHR30511:SF0">
    <property type="entry name" value="ALANINE RACEMASE, CATABOLIC-RELATED"/>
    <property type="match status" value="1"/>
</dbReference>
<dbReference type="SUPFAM" id="SSF51419">
    <property type="entry name" value="PLP-binding barrel"/>
    <property type="match status" value="1"/>
</dbReference>
<dbReference type="InterPro" id="IPR020622">
    <property type="entry name" value="Ala_racemase_pyridoxalP-BS"/>
</dbReference>
<name>A0AA90S735_9ACTN</name>
<comment type="pathway">
    <text evidence="4">Amino-acid biosynthesis; D-alanine biosynthesis; D-alanine from L-alanine: step 1/1.</text>
</comment>
<dbReference type="Gene3D" id="3.20.20.10">
    <property type="entry name" value="Alanine racemase"/>
    <property type="match status" value="1"/>
</dbReference>
<gene>
    <name evidence="8" type="primary">alr</name>
    <name evidence="8" type="ORF">Q7X28_01340</name>
</gene>
<dbReference type="InterPro" id="IPR011079">
    <property type="entry name" value="Ala_racemase_C"/>
</dbReference>
<evidence type="ECO:0000256" key="2">
    <source>
        <dbReference type="ARBA" id="ARBA00022898"/>
    </source>
</evidence>
<dbReference type="AlphaFoldDB" id="A0AA90S735"/>
<dbReference type="Pfam" id="PF01168">
    <property type="entry name" value="Ala_racemase_N"/>
    <property type="match status" value="1"/>
</dbReference>
<proteinExistence type="inferred from homology"/>
<dbReference type="EC" id="5.1.1.1" evidence="4"/>
<comment type="cofactor">
    <cofactor evidence="1 4 5">
        <name>pyridoxal 5'-phosphate</name>
        <dbReference type="ChEBI" id="CHEBI:597326"/>
    </cofactor>
</comment>
<feature type="binding site" evidence="4 6">
    <location>
        <position position="318"/>
    </location>
    <ligand>
        <name>substrate</name>
    </ligand>
</feature>
<dbReference type="SUPFAM" id="SSF50621">
    <property type="entry name" value="Alanine racemase C-terminal domain-like"/>
    <property type="match status" value="1"/>
</dbReference>
<dbReference type="InterPro" id="IPR009006">
    <property type="entry name" value="Ala_racemase/Decarboxylase_C"/>
</dbReference>
<dbReference type="Gene3D" id="2.40.37.10">
    <property type="entry name" value="Lyase, Ornithine Decarboxylase, Chain A, domain 1"/>
    <property type="match status" value="1"/>
</dbReference>
<dbReference type="InterPro" id="IPR000821">
    <property type="entry name" value="Ala_racemase"/>
</dbReference>
<dbReference type="CDD" id="cd00430">
    <property type="entry name" value="PLPDE_III_AR"/>
    <property type="match status" value="1"/>
</dbReference>
<comment type="caution">
    <text evidence="8">The sequence shown here is derived from an EMBL/GenBank/DDBJ whole genome shotgun (WGS) entry which is preliminary data.</text>
</comment>
<organism evidence="8 9">
    <name type="scientific">Tsukamurella strandjordii</name>
    <dbReference type="NCBI Taxonomy" id="147577"/>
    <lineage>
        <taxon>Bacteria</taxon>
        <taxon>Bacillati</taxon>
        <taxon>Actinomycetota</taxon>
        <taxon>Actinomycetes</taxon>
        <taxon>Mycobacteriales</taxon>
        <taxon>Tsukamurellaceae</taxon>
        <taxon>Tsukamurella</taxon>
    </lineage>
</organism>
<sequence length="380" mass="39808">MPVMTEIPGRLDRPTAHIDLGAVTHNVQVVAQHAPTAEVMAVLKADAYGHGALPVARAALAGGATELGVTTVDEALALRDAGITVPILSWLSTSGYERAIAADVRLGVSSPRQLAEVVAAARSVGRPAVVHVKVDTGLNRNGVAPHEWAATRDALVEAERAGTVELQGVFTHLAHGDEPEHPFLDVQREALAAAAADARAHGLRPTRVHAANSAAALTRPDLHFDLVRPGIAIYGGIPVPGRDFGLRQVMTFAAPVILVKPLAAGDGVSYGHTWIAPRDTVVGLIPAGYADGVWRPLSGRFEVAIGGRRFPQVGRVCMDQFVIDLGPDGGGVTEGDTAVLFGDAPGADRASDWGELLGTIDYEVLTAVRGRVAREYTGER</sequence>
<feature type="modified residue" description="N6-(pyridoxal phosphate)lysine" evidence="4 5">
    <location>
        <position position="44"/>
    </location>
</feature>
<comment type="function">
    <text evidence="4">Catalyzes the interconversion of L-alanine and D-alanine. May also act on other amino acids.</text>
</comment>
<feature type="active site" description="Proton acceptor; specific for D-alanine" evidence="4">
    <location>
        <position position="44"/>
    </location>
</feature>
<feature type="active site" description="Proton acceptor; specific for L-alanine" evidence="4">
    <location>
        <position position="270"/>
    </location>
</feature>
<evidence type="ECO:0000256" key="6">
    <source>
        <dbReference type="PIRSR" id="PIRSR600821-52"/>
    </source>
</evidence>
<dbReference type="RefSeq" id="WP_305110054.1">
    <property type="nucleotide sequence ID" value="NZ_JAUTIX010000001.1"/>
</dbReference>
<dbReference type="GO" id="GO:0008784">
    <property type="term" value="F:alanine racemase activity"/>
    <property type="evidence" value="ECO:0007669"/>
    <property type="project" value="UniProtKB-UniRule"/>
</dbReference>
<dbReference type="GO" id="GO:0030170">
    <property type="term" value="F:pyridoxal phosphate binding"/>
    <property type="evidence" value="ECO:0007669"/>
    <property type="project" value="UniProtKB-UniRule"/>
</dbReference>
<evidence type="ECO:0000256" key="1">
    <source>
        <dbReference type="ARBA" id="ARBA00001933"/>
    </source>
</evidence>
<dbReference type="HAMAP" id="MF_01201">
    <property type="entry name" value="Ala_racemase"/>
    <property type="match status" value="1"/>
</dbReference>
<dbReference type="InterPro" id="IPR029066">
    <property type="entry name" value="PLP-binding_barrel"/>
</dbReference>
<dbReference type="PRINTS" id="PR00992">
    <property type="entry name" value="ALARACEMASE"/>
</dbReference>
<dbReference type="PROSITE" id="PS00395">
    <property type="entry name" value="ALANINE_RACEMASE"/>
    <property type="match status" value="1"/>
</dbReference>
<dbReference type="EMBL" id="JAUTIX010000001">
    <property type="protein sequence ID" value="MDP0396560.1"/>
    <property type="molecule type" value="Genomic_DNA"/>
</dbReference>
<dbReference type="Proteomes" id="UP001178281">
    <property type="component" value="Unassembled WGS sequence"/>
</dbReference>
<dbReference type="InterPro" id="IPR001608">
    <property type="entry name" value="Ala_racemase_N"/>
</dbReference>
<keyword evidence="3 4" id="KW-0413">Isomerase</keyword>
<evidence type="ECO:0000256" key="5">
    <source>
        <dbReference type="PIRSR" id="PIRSR600821-50"/>
    </source>
</evidence>
<dbReference type="GO" id="GO:0009252">
    <property type="term" value="P:peptidoglycan biosynthetic process"/>
    <property type="evidence" value="ECO:0007669"/>
    <property type="project" value="TreeGrafter"/>
</dbReference>
<evidence type="ECO:0000313" key="9">
    <source>
        <dbReference type="Proteomes" id="UP001178281"/>
    </source>
</evidence>